<reference evidence="2 3" key="1">
    <citation type="journal article" date="2022" name="ISME Commun">
        <title>Vulcanimicrobium alpinus gen. nov. sp. nov., the first cultivated representative of the candidate phylum 'Eremiobacterota', is a metabolically versatile aerobic anoxygenic phototroph.</title>
        <authorList>
            <person name="Yabe S."/>
            <person name="Muto K."/>
            <person name="Abe K."/>
            <person name="Yokota A."/>
            <person name="Staudigel H."/>
            <person name="Tebo B.M."/>
        </authorList>
    </citation>
    <scope>NUCLEOTIDE SEQUENCE [LARGE SCALE GENOMIC DNA]</scope>
    <source>
        <strain evidence="2 3">WC8-2</strain>
    </source>
</reference>
<organism evidence="2 3">
    <name type="scientific">Vulcanimicrobium alpinum</name>
    <dbReference type="NCBI Taxonomy" id="3016050"/>
    <lineage>
        <taxon>Bacteria</taxon>
        <taxon>Bacillati</taxon>
        <taxon>Vulcanimicrobiota</taxon>
        <taxon>Vulcanimicrobiia</taxon>
        <taxon>Vulcanimicrobiales</taxon>
        <taxon>Vulcanimicrobiaceae</taxon>
        <taxon>Vulcanimicrobium</taxon>
    </lineage>
</organism>
<evidence type="ECO:0000256" key="1">
    <source>
        <dbReference type="SAM" id="MobiDB-lite"/>
    </source>
</evidence>
<evidence type="ECO:0000313" key="3">
    <source>
        <dbReference type="Proteomes" id="UP001317532"/>
    </source>
</evidence>
<feature type="region of interest" description="Disordered" evidence="1">
    <location>
        <begin position="1"/>
        <end position="26"/>
    </location>
</feature>
<feature type="compositionally biased region" description="Basic and acidic residues" evidence="1">
    <location>
        <begin position="1"/>
        <end position="24"/>
    </location>
</feature>
<feature type="compositionally biased region" description="Basic residues" evidence="1">
    <location>
        <begin position="102"/>
        <end position="114"/>
    </location>
</feature>
<accession>A0AAN1XXU2</accession>
<evidence type="ECO:0008006" key="4">
    <source>
        <dbReference type="Google" id="ProtNLM"/>
    </source>
</evidence>
<proteinExistence type="predicted"/>
<protein>
    <recommendedName>
        <fullName evidence="4">Histidine kinase/HSP90-like ATPase domain-containing protein</fullName>
    </recommendedName>
</protein>
<dbReference type="KEGG" id="vab:WPS_18670"/>
<dbReference type="EMBL" id="AP025523">
    <property type="protein sequence ID" value="BDE06591.1"/>
    <property type="molecule type" value="Genomic_DNA"/>
</dbReference>
<dbReference type="Proteomes" id="UP001317532">
    <property type="component" value="Chromosome"/>
</dbReference>
<keyword evidence="3" id="KW-1185">Reference proteome</keyword>
<dbReference type="AlphaFoldDB" id="A0AAN1XXU2"/>
<name>A0AAN1XXU2_UNVUL</name>
<gene>
    <name evidence="2" type="ORF">WPS_18670</name>
</gene>
<dbReference type="Gene3D" id="3.30.565.10">
    <property type="entry name" value="Histidine kinase-like ATPase, C-terminal domain"/>
    <property type="match status" value="1"/>
</dbReference>
<dbReference type="InterPro" id="IPR036890">
    <property type="entry name" value="HATPase_C_sf"/>
</dbReference>
<sequence length="177" mass="19603">MTTRDGADPEDGIRRTFDPRDRTAADATRTAIRDALSADGVTKQDVANVELVFSELIGNALRYAGAEVDVRFAWERVLHVRQRTGISVRAASAVGHHVRKRSRLVSRHGTRRGLQRPAPPRRGSHARAVLRASRLPDRARAAPAHGSIDGARPEQVLRRHRCIEAIIGPDLERRVVP</sequence>
<dbReference type="RefSeq" id="WP_317994244.1">
    <property type="nucleotide sequence ID" value="NZ_AP025523.1"/>
</dbReference>
<evidence type="ECO:0000313" key="2">
    <source>
        <dbReference type="EMBL" id="BDE06591.1"/>
    </source>
</evidence>
<feature type="region of interest" description="Disordered" evidence="1">
    <location>
        <begin position="102"/>
        <end position="127"/>
    </location>
</feature>